<dbReference type="GO" id="GO:0006974">
    <property type="term" value="P:DNA damage response"/>
    <property type="evidence" value="ECO:0007669"/>
    <property type="project" value="UniProtKB-KW"/>
</dbReference>
<evidence type="ECO:0000256" key="7">
    <source>
        <dbReference type="SAM" id="MobiDB-lite"/>
    </source>
</evidence>
<dbReference type="GO" id="GO:0003677">
    <property type="term" value="F:DNA binding"/>
    <property type="evidence" value="ECO:0007669"/>
    <property type="project" value="TreeGrafter"/>
</dbReference>
<evidence type="ECO:0000313" key="9">
    <source>
        <dbReference type="EMBL" id="KJE94240.1"/>
    </source>
</evidence>
<feature type="compositionally biased region" description="Low complexity" evidence="7">
    <location>
        <begin position="531"/>
        <end position="544"/>
    </location>
</feature>
<dbReference type="eggNOG" id="KOG3004">
    <property type="taxonomic scope" value="Eukaryota"/>
</dbReference>
<feature type="compositionally biased region" description="Basic and acidic residues" evidence="7">
    <location>
        <begin position="474"/>
        <end position="484"/>
    </location>
</feature>
<gene>
    <name evidence="9" type="ORF">CAOG_004913</name>
</gene>
<dbReference type="AlphaFoldDB" id="A0A0D2WR02"/>
<keyword evidence="10" id="KW-1185">Reference proteome</keyword>
<feature type="compositionally biased region" description="Basic residues" evidence="7">
    <location>
        <begin position="408"/>
        <end position="422"/>
    </location>
</feature>
<keyword evidence="3 6" id="KW-0227">DNA damage</keyword>
<dbReference type="InParanoid" id="A0A0D2WR02"/>
<dbReference type="InterPro" id="IPR012923">
    <property type="entry name" value="Csm3"/>
</dbReference>
<feature type="domain" description="Chromosome segregation in meiosis protein 3" evidence="8">
    <location>
        <begin position="235"/>
        <end position="316"/>
    </location>
</feature>
<dbReference type="Proteomes" id="UP000008743">
    <property type="component" value="Unassembled WGS sequence"/>
</dbReference>
<feature type="region of interest" description="Disordered" evidence="7">
    <location>
        <begin position="403"/>
        <end position="562"/>
    </location>
</feature>
<feature type="compositionally biased region" description="Polar residues" evidence="7">
    <location>
        <begin position="171"/>
        <end position="193"/>
    </location>
</feature>
<evidence type="ECO:0000256" key="5">
    <source>
        <dbReference type="ARBA" id="ARBA00023306"/>
    </source>
</evidence>
<protein>
    <recommendedName>
        <fullName evidence="8">Chromosome segregation in meiosis protein 3 domain-containing protein</fullName>
    </recommendedName>
</protein>
<reference evidence="10" key="1">
    <citation type="submission" date="2011-02" db="EMBL/GenBank/DDBJ databases">
        <title>The Genome Sequence of Capsaspora owczarzaki ATCC 30864.</title>
        <authorList>
            <person name="Russ C."/>
            <person name="Cuomo C."/>
            <person name="Burger G."/>
            <person name="Gray M.W."/>
            <person name="Holland P.W.H."/>
            <person name="King N."/>
            <person name="Lang F.B.F."/>
            <person name="Roger A.J."/>
            <person name="Ruiz-Trillo I."/>
            <person name="Young S.K."/>
            <person name="Zeng Q."/>
            <person name="Gargeya S."/>
            <person name="Alvarado L."/>
            <person name="Berlin A."/>
            <person name="Chapman S.B."/>
            <person name="Chen Z."/>
            <person name="Freedman E."/>
            <person name="Gellesch M."/>
            <person name="Goldberg J."/>
            <person name="Griggs A."/>
            <person name="Gujja S."/>
            <person name="Heilman E."/>
            <person name="Heiman D."/>
            <person name="Howarth C."/>
            <person name="Mehta T."/>
            <person name="Neiman D."/>
            <person name="Pearson M."/>
            <person name="Roberts A."/>
            <person name="Saif S."/>
            <person name="Shea T."/>
            <person name="Shenoy N."/>
            <person name="Sisk P."/>
            <person name="Stolte C."/>
            <person name="Sykes S."/>
            <person name="White J."/>
            <person name="Yandava C."/>
            <person name="Haas B."/>
            <person name="Nusbaum C."/>
            <person name="Birren B."/>
        </authorList>
    </citation>
    <scope>NUCLEOTIDE SEQUENCE</scope>
    <source>
        <strain evidence="10">ATCC 30864</strain>
    </source>
</reference>
<feature type="compositionally biased region" description="Low complexity" evidence="7">
    <location>
        <begin position="194"/>
        <end position="215"/>
    </location>
</feature>
<evidence type="ECO:0000256" key="6">
    <source>
        <dbReference type="RuleBase" id="RU366049"/>
    </source>
</evidence>
<feature type="region of interest" description="Disordered" evidence="7">
    <location>
        <begin position="366"/>
        <end position="388"/>
    </location>
</feature>
<feature type="compositionally biased region" description="Polar residues" evidence="7">
    <location>
        <begin position="73"/>
        <end position="96"/>
    </location>
</feature>
<organism evidence="9 10">
    <name type="scientific">Capsaspora owczarzaki (strain ATCC 30864)</name>
    <dbReference type="NCBI Taxonomy" id="595528"/>
    <lineage>
        <taxon>Eukaryota</taxon>
        <taxon>Filasterea</taxon>
        <taxon>Capsaspora</taxon>
    </lineage>
</organism>
<dbReference type="InterPro" id="IPR040038">
    <property type="entry name" value="TIPIN/Csm3/Swi3"/>
</dbReference>
<feature type="compositionally biased region" description="Low complexity" evidence="7">
    <location>
        <begin position="444"/>
        <end position="456"/>
    </location>
</feature>
<dbReference type="GO" id="GO:0043111">
    <property type="term" value="P:replication fork arrest"/>
    <property type="evidence" value="ECO:0007669"/>
    <property type="project" value="TreeGrafter"/>
</dbReference>
<dbReference type="STRING" id="595528.A0A0D2WR02"/>
<dbReference type="GO" id="GO:0000076">
    <property type="term" value="P:DNA replication checkpoint signaling"/>
    <property type="evidence" value="ECO:0007669"/>
    <property type="project" value="UniProtKB-UniRule"/>
</dbReference>
<dbReference type="GO" id="GO:0031298">
    <property type="term" value="C:replication fork protection complex"/>
    <property type="evidence" value="ECO:0007669"/>
    <property type="project" value="TreeGrafter"/>
</dbReference>
<dbReference type="Pfam" id="PF07962">
    <property type="entry name" value="Swi3"/>
    <property type="match status" value="1"/>
</dbReference>
<dbReference type="GO" id="GO:0031297">
    <property type="term" value="P:replication fork processing"/>
    <property type="evidence" value="ECO:0007669"/>
    <property type="project" value="UniProtKB-UniRule"/>
</dbReference>
<accession>A0A0D2WR02</accession>
<evidence type="ECO:0000313" key="10">
    <source>
        <dbReference type="Proteomes" id="UP000008743"/>
    </source>
</evidence>
<feature type="region of interest" description="Disordered" evidence="7">
    <location>
        <begin position="1"/>
        <end position="236"/>
    </location>
</feature>
<dbReference type="OrthoDB" id="437078at2759"/>
<feature type="compositionally biased region" description="Low complexity" evidence="7">
    <location>
        <begin position="115"/>
        <end position="148"/>
    </location>
</feature>
<sequence>MMEEEYDLLPPPLSPTNSEMDPWAAAAASSRRGGGAAASSQRDLFHQDHRHTANMVQVPGITVDADVLRALNPDTSSSSAQPRQQFPQSQPHSRFASSSTLQSHQHHQRSTFLPSATAASASASASAGAPALQRGPSSSSGSSKFVSSTPFFIAPPPRASKSAKAPMRRTIASTTADVDASTNGGKTESASSSDAMLDPTAADAAGAEADAQGDGKTNKDATPALLQSQRNKRPKMDAERLIEHGNGLAKLLEDSPRLPFRRVKGSEASDLKILIAYYQQWTHNLYNSMSFGDMLERLESLGKKGAVRNYVDTLRNFSYSGLRKFGNAAASRAAAEEVDENAPMGSRETDSITARRKFIARRVLDEDSDDGGGEELWSLNKPAANGPDDEVALRTLDEMEEQIERERQRARKAARRSTRRRRHEDGSDSDNDNNGGGGGGGSGSDNNDNSNSSDNDAAMHDLSHYDSMLAQAEQRLRKQQAESRRRPKRGGTPTKSSAPTDATVDGEAVTASADVAAPVEQVEQTAAESVSETPAGEATSSTAAAEEHDASTAPTPARYTRAPRAASTFNLNLQEEVRDMEQAEQAEQDRRLEEGENLVDVGLLLHGEAEIASSSTATAMES</sequence>
<feature type="compositionally biased region" description="Gly residues" evidence="7">
    <location>
        <begin position="434"/>
        <end position="443"/>
    </location>
</feature>
<evidence type="ECO:0000259" key="8">
    <source>
        <dbReference type="Pfam" id="PF07962"/>
    </source>
</evidence>
<evidence type="ECO:0000256" key="2">
    <source>
        <dbReference type="ARBA" id="ARBA00006075"/>
    </source>
</evidence>
<comment type="similarity">
    <text evidence="2 6">Belongs to the CSM3 family.</text>
</comment>
<comment type="function">
    <text evidence="6">Plays an important role in the control of DNA replication and the maintenance of replication fork stability.</text>
</comment>
<dbReference type="PANTHER" id="PTHR13220:SF11">
    <property type="entry name" value="TIMELESS-INTERACTING PROTEIN"/>
    <property type="match status" value="1"/>
</dbReference>
<name>A0A0D2WR02_CAPO3</name>
<evidence type="ECO:0000256" key="1">
    <source>
        <dbReference type="ARBA" id="ARBA00004123"/>
    </source>
</evidence>
<keyword evidence="5 6" id="KW-0131">Cell cycle</keyword>
<comment type="subcellular location">
    <subcellularLocation>
        <location evidence="1 6">Nucleus</location>
    </subcellularLocation>
</comment>
<dbReference type="PANTHER" id="PTHR13220">
    <property type="entry name" value="TIMELESS INTERACTING-RELATED"/>
    <property type="match status" value="1"/>
</dbReference>
<evidence type="ECO:0000256" key="4">
    <source>
        <dbReference type="ARBA" id="ARBA00023242"/>
    </source>
</evidence>
<dbReference type="EMBL" id="KE346366">
    <property type="protein sequence ID" value="KJE94240.1"/>
    <property type="molecule type" value="Genomic_DNA"/>
</dbReference>
<feature type="compositionally biased region" description="Low complexity" evidence="7">
    <location>
        <begin position="551"/>
        <end position="562"/>
    </location>
</feature>
<dbReference type="RefSeq" id="XP_004347664.2">
    <property type="nucleotide sequence ID" value="XM_004347614.2"/>
</dbReference>
<keyword evidence="4 6" id="KW-0539">Nucleus</keyword>
<evidence type="ECO:0000256" key="3">
    <source>
        <dbReference type="ARBA" id="ARBA00022763"/>
    </source>
</evidence>
<proteinExistence type="inferred from homology"/>